<dbReference type="SUPFAM" id="SSF55874">
    <property type="entry name" value="ATPase domain of HSP90 chaperone/DNA topoisomerase II/histidine kinase"/>
    <property type="match status" value="1"/>
</dbReference>
<dbReference type="Gene3D" id="1.10.287.130">
    <property type="match status" value="1"/>
</dbReference>
<dbReference type="Pfam" id="PF22673">
    <property type="entry name" value="MCP-like_PDC_1"/>
    <property type="match status" value="1"/>
</dbReference>
<dbReference type="EMBL" id="BAAAFR010000005">
    <property type="protein sequence ID" value="GAA0319384.1"/>
    <property type="molecule type" value="Genomic_DNA"/>
</dbReference>
<keyword evidence="7" id="KW-1185">Reference proteome</keyword>
<dbReference type="SMART" id="SM00387">
    <property type="entry name" value="HATPase_c"/>
    <property type="match status" value="1"/>
</dbReference>
<evidence type="ECO:0000259" key="5">
    <source>
        <dbReference type="PROSITE" id="PS50109"/>
    </source>
</evidence>
<evidence type="ECO:0000256" key="1">
    <source>
        <dbReference type="ARBA" id="ARBA00000085"/>
    </source>
</evidence>
<keyword evidence="3" id="KW-0597">Phosphoprotein</keyword>
<gene>
    <name evidence="6" type="ORF">GCM10009129_16280</name>
</gene>
<comment type="catalytic activity">
    <reaction evidence="1">
        <text>ATP + protein L-histidine = ADP + protein N-phospho-L-histidine.</text>
        <dbReference type="EC" id="2.7.13.3"/>
    </reaction>
</comment>
<dbReference type="InterPro" id="IPR005467">
    <property type="entry name" value="His_kinase_dom"/>
</dbReference>
<dbReference type="SMART" id="SM00388">
    <property type="entry name" value="HisKA"/>
    <property type="match status" value="1"/>
</dbReference>
<keyword evidence="4" id="KW-1133">Transmembrane helix</keyword>
<dbReference type="PANTHER" id="PTHR43065">
    <property type="entry name" value="SENSOR HISTIDINE KINASE"/>
    <property type="match status" value="1"/>
</dbReference>
<dbReference type="InterPro" id="IPR036097">
    <property type="entry name" value="HisK_dim/P_sf"/>
</dbReference>
<comment type="caution">
    <text evidence="6">The sequence shown here is derived from an EMBL/GenBank/DDBJ whole genome shotgun (WGS) entry which is preliminary data.</text>
</comment>
<dbReference type="RefSeq" id="WP_201505383.1">
    <property type="nucleotide sequence ID" value="NZ_BAAAFR010000005.1"/>
</dbReference>
<reference evidence="6 7" key="1">
    <citation type="journal article" date="2019" name="Int. J. Syst. Evol. Microbiol.">
        <title>The Global Catalogue of Microorganisms (GCM) 10K type strain sequencing project: providing services to taxonomists for standard genome sequencing and annotation.</title>
        <authorList>
            <consortium name="The Broad Institute Genomics Platform"/>
            <consortium name="The Broad Institute Genome Sequencing Center for Infectious Disease"/>
            <person name="Wu L."/>
            <person name="Ma J."/>
        </authorList>
    </citation>
    <scope>NUCLEOTIDE SEQUENCE [LARGE SCALE GENOMIC DNA]</scope>
    <source>
        <strain evidence="6 7">JCM 16343</strain>
    </source>
</reference>
<dbReference type="InterPro" id="IPR003594">
    <property type="entry name" value="HATPase_dom"/>
</dbReference>
<evidence type="ECO:0000256" key="4">
    <source>
        <dbReference type="SAM" id="Phobius"/>
    </source>
</evidence>
<feature type="domain" description="Histidine kinase" evidence="5">
    <location>
        <begin position="517"/>
        <end position="772"/>
    </location>
</feature>
<dbReference type="Pfam" id="PF02518">
    <property type="entry name" value="HATPase_c"/>
    <property type="match status" value="1"/>
</dbReference>
<evidence type="ECO:0000256" key="2">
    <source>
        <dbReference type="ARBA" id="ARBA00012438"/>
    </source>
</evidence>
<dbReference type="EC" id="2.7.13.3" evidence="2"/>
<dbReference type="PANTHER" id="PTHR43065:SF50">
    <property type="entry name" value="HISTIDINE KINASE"/>
    <property type="match status" value="1"/>
</dbReference>
<dbReference type="PROSITE" id="PS50109">
    <property type="entry name" value="HIS_KIN"/>
    <property type="match status" value="1"/>
</dbReference>
<feature type="transmembrane region" description="Helical" evidence="4">
    <location>
        <begin position="12"/>
        <end position="33"/>
    </location>
</feature>
<evidence type="ECO:0000256" key="3">
    <source>
        <dbReference type="ARBA" id="ARBA00022553"/>
    </source>
</evidence>
<dbReference type="Proteomes" id="UP001501787">
    <property type="component" value="Unassembled WGS sequence"/>
</dbReference>
<feature type="transmembrane region" description="Helical" evidence="4">
    <location>
        <begin position="387"/>
        <end position="406"/>
    </location>
</feature>
<dbReference type="InterPro" id="IPR036890">
    <property type="entry name" value="HATPase_C_sf"/>
</dbReference>
<protein>
    <recommendedName>
        <fullName evidence="2">histidine kinase</fullName>
        <ecNumber evidence="2">2.7.13.3</ecNumber>
    </recommendedName>
</protein>
<sequence>MGRVGKFGSITTRMLVILAVAFLLMVMMVYWVIDTQAKPRISEMTSETVVETGNEVINSIMVSINHVDGMAKATSAVAGGLPKTAESYQNTVGNLMQQTDQRIVGGGVWFDPNMYQDGVERQSFVWSRDANGKMQPTERYNSNTATPNAYYRDWWYIPAMYASHDHCVWSRAYIDPVSNNPMMTCAKALYNSQNQAFDGVVSFNLLLDNLDDAMQKWQDKVGGYMFLVDLDNRFLTFPDKSTVTTVTENNPQGEMMTASQLAEKQVSFAPIAASLEGVNSQLIDAAKQKDEGRYNLAARSILSTTNMNRISENESNLLSALLLLNVDQAFNLVNSHLVDTIDIGNDFILNEPATAFVFKMPFTYWKMVVVKPNSDLMGVANTLSDQLVRAMLFGFLPILLLTAWAFRRYFTDPLKNMAGSVSRMGKLIEQKQYQKLGEHKLPNSSVSEIQLISDKTNRLIDRVVENEGALAEINVHLEQQVANRTKDLEHALHELKTSQVQLVRSEKMATLGQMVAGVAHEVNTPLGYVRSNMELIGGNLTRFDELMTHTEALLIALNAPSTSQDDKNKLIAETLNCCDEIKEDEVSDDLAHLISDSLYGVDQIAELVVSLRDFSRIDESKIKNVDINDCIASSLTMARNNLKTLNVTTDLAELPAVQCNPSQINQVLLNLFNNAAQAMRQDTKGELKVVTCLDNEAGDNVLISVTDNGSGIEDAVLARIFEPFFTTKKAGEGTGLGLAICSQIIEQHGGDISVHSVIGRGTTFTIRLPIEVYVAPTHKKKTSKALFA</sequence>
<dbReference type="Gene3D" id="3.30.565.10">
    <property type="entry name" value="Histidine kinase-like ATPase, C-terminal domain"/>
    <property type="match status" value="1"/>
</dbReference>
<dbReference type="InterPro" id="IPR004358">
    <property type="entry name" value="Sig_transdc_His_kin-like_C"/>
</dbReference>
<dbReference type="CDD" id="cd00082">
    <property type="entry name" value="HisKA"/>
    <property type="match status" value="1"/>
</dbReference>
<organism evidence="6 7">
    <name type="scientific">Psychrobacter aestuarii</name>
    <dbReference type="NCBI Taxonomy" id="556327"/>
    <lineage>
        <taxon>Bacteria</taxon>
        <taxon>Pseudomonadati</taxon>
        <taxon>Pseudomonadota</taxon>
        <taxon>Gammaproteobacteria</taxon>
        <taxon>Moraxellales</taxon>
        <taxon>Moraxellaceae</taxon>
        <taxon>Psychrobacter</taxon>
    </lineage>
</organism>
<dbReference type="InterPro" id="IPR003661">
    <property type="entry name" value="HisK_dim/P_dom"/>
</dbReference>
<dbReference type="PRINTS" id="PR00344">
    <property type="entry name" value="BCTRLSENSOR"/>
</dbReference>
<accession>A0ABN0VX01</accession>
<dbReference type="Gene3D" id="3.30.450.20">
    <property type="entry name" value="PAS domain"/>
    <property type="match status" value="1"/>
</dbReference>
<keyword evidence="4" id="KW-0812">Transmembrane</keyword>
<keyword evidence="4" id="KW-0472">Membrane</keyword>
<evidence type="ECO:0000313" key="6">
    <source>
        <dbReference type="EMBL" id="GAA0319384.1"/>
    </source>
</evidence>
<dbReference type="SUPFAM" id="SSF47384">
    <property type="entry name" value="Homodimeric domain of signal transducing histidine kinase"/>
    <property type="match status" value="1"/>
</dbReference>
<name>A0ABN0VX01_9GAMM</name>
<proteinExistence type="predicted"/>
<evidence type="ECO:0000313" key="7">
    <source>
        <dbReference type="Proteomes" id="UP001501787"/>
    </source>
</evidence>